<dbReference type="Pfam" id="PF13484">
    <property type="entry name" value="Fer4_16"/>
    <property type="match status" value="1"/>
</dbReference>
<evidence type="ECO:0000256" key="6">
    <source>
        <dbReference type="ARBA" id="ARBA00023002"/>
    </source>
</evidence>
<keyword evidence="9" id="KW-0846">Cobalamin</keyword>
<keyword evidence="1 9" id="KW-0004">4Fe-4S</keyword>
<feature type="binding site" evidence="9">
    <location>
        <position position="187"/>
    </location>
    <ligand>
        <name>[4Fe-4S] cluster</name>
        <dbReference type="ChEBI" id="CHEBI:49883"/>
        <label>1</label>
    </ligand>
</feature>
<dbReference type="PROSITE" id="PS51379">
    <property type="entry name" value="4FE4S_FER_2"/>
    <property type="match status" value="1"/>
</dbReference>
<dbReference type="GO" id="GO:0008616">
    <property type="term" value="P:tRNA queuosine(34) biosynthetic process"/>
    <property type="evidence" value="ECO:0007669"/>
    <property type="project" value="UniProtKB-UniRule"/>
</dbReference>
<keyword evidence="2 9" id="KW-0963">Cytoplasm</keyword>
<sequence>MLPLKKYSQLIKAEATRLGFDFCGIAKADFLEEEAPLLETWLKNGMHGQMSYMANHFDKRLDPRLLVDGAKSVVTVLLNYYPEQRLPEGEDDYKLSKYAYGEDYHFVLKDKLKQLLAFIHDEIGEVNGRAFVDSAPVMDKAWAKRAGVGWIGKHTNLINRQIGSFFFIGELILDLELEPDGPITDYCGTCTRCIDACPTDAIVDAYVVDGSKCISYFTIELKEAIPDEVQGKFENWIFGCDICQDVCPWNRFARPHQTPAFTPHHDLTTFSKRDWEDITEDVFREIFRRSAVKRTKLEGLKRNVAFNQPDREEIED</sequence>
<keyword evidence="9" id="KW-0170">Cobalt</keyword>
<reference evidence="11 12" key="1">
    <citation type="submission" date="2016-01" db="EMBL/GenBank/DDBJ databases">
        <authorList>
            <person name="Oliw E.H."/>
        </authorList>
    </citation>
    <scope>NUCLEOTIDE SEQUENCE [LARGE SCALE GENOMIC DNA]</scope>
    <source>
        <strain evidence="11 12">DY10</strain>
    </source>
</reference>
<organism evidence="11 12">
    <name type="scientific">Spirosoma montaniterrae</name>
    <dbReference type="NCBI Taxonomy" id="1178516"/>
    <lineage>
        <taxon>Bacteria</taxon>
        <taxon>Pseudomonadati</taxon>
        <taxon>Bacteroidota</taxon>
        <taxon>Cytophagia</taxon>
        <taxon>Cytophagales</taxon>
        <taxon>Cytophagaceae</taxon>
        <taxon>Spirosoma</taxon>
    </lineage>
</organism>
<dbReference type="InterPro" id="IPR013542">
    <property type="entry name" value="QueG_DUF1730"/>
</dbReference>
<dbReference type="GO" id="GO:0052693">
    <property type="term" value="F:epoxyqueuosine reductase activity"/>
    <property type="evidence" value="ECO:0007669"/>
    <property type="project" value="UniProtKB-UniRule"/>
</dbReference>
<dbReference type="EC" id="1.17.99.6" evidence="9"/>
<comment type="cofactor">
    <cofactor evidence="9">
        <name>[4Fe-4S] cluster</name>
        <dbReference type="ChEBI" id="CHEBI:49883"/>
    </cofactor>
    <text evidence="9">Binds 2 [4Fe-4S] clusters per monomer.</text>
</comment>
<accession>A0A1P9WTS3</accession>
<evidence type="ECO:0000313" key="11">
    <source>
        <dbReference type="EMBL" id="AQG78740.1"/>
    </source>
</evidence>
<evidence type="ECO:0000256" key="5">
    <source>
        <dbReference type="ARBA" id="ARBA00022785"/>
    </source>
</evidence>
<dbReference type="AlphaFoldDB" id="A0A1P9WTS3"/>
<feature type="domain" description="4Fe-4S ferredoxin-type" evidence="10">
    <location>
        <begin position="175"/>
        <end position="206"/>
    </location>
</feature>
<evidence type="ECO:0000256" key="9">
    <source>
        <dbReference type="HAMAP-Rule" id="MF_00916"/>
    </source>
</evidence>
<feature type="active site" description="Proton donor" evidence="9">
    <location>
        <position position="133"/>
    </location>
</feature>
<dbReference type="GO" id="GO:0046872">
    <property type="term" value="F:metal ion binding"/>
    <property type="evidence" value="ECO:0007669"/>
    <property type="project" value="UniProtKB-KW"/>
</dbReference>
<protein>
    <recommendedName>
        <fullName evidence="9">Epoxyqueuosine reductase</fullName>
        <ecNumber evidence="9">1.17.99.6</ecNumber>
    </recommendedName>
    <alternativeName>
        <fullName evidence="9">Queuosine biosynthesis protein QueG</fullName>
    </alternativeName>
</protein>
<keyword evidence="5 9" id="KW-0671">Queuosine biosynthesis</keyword>
<dbReference type="GO" id="GO:0031419">
    <property type="term" value="F:cobalamin binding"/>
    <property type="evidence" value="ECO:0007669"/>
    <property type="project" value="UniProtKB-KW"/>
</dbReference>
<dbReference type="Gene3D" id="3.30.70.20">
    <property type="match status" value="1"/>
</dbReference>
<feature type="binding site" evidence="9">
    <location>
        <position position="243"/>
    </location>
    <ligand>
        <name>[4Fe-4S] cluster</name>
        <dbReference type="ChEBI" id="CHEBI:49883"/>
        <label>2</label>
    </ligand>
</feature>
<feature type="binding site" evidence="9">
    <location>
        <position position="197"/>
    </location>
    <ligand>
        <name>[4Fe-4S] cluster</name>
        <dbReference type="ChEBI" id="CHEBI:49883"/>
        <label>2</label>
    </ligand>
</feature>
<keyword evidence="4 9" id="KW-0479">Metal-binding</keyword>
<feature type="binding site" evidence="9">
    <location>
        <position position="215"/>
    </location>
    <ligand>
        <name>cob(II)alamin</name>
        <dbReference type="ChEBI" id="CHEBI:16304"/>
    </ligand>
</feature>
<comment type="catalytic activity">
    <reaction evidence="9">
        <text>epoxyqueuosine(34) in tRNA + AH2 = queuosine(34) in tRNA + A + H2O</text>
        <dbReference type="Rhea" id="RHEA:32159"/>
        <dbReference type="Rhea" id="RHEA-COMP:18571"/>
        <dbReference type="Rhea" id="RHEA-COMP:18582"/>
        <dbReference type="ChEBI" id="CHEBI:13193"/>
        <dbReference type="ChEBI" id="CHEBI:15377"/>
        <dbReference type="ChEBI" id="CHEBI:17499"/>
        <dbReference type="ChEBI" id="CHEBI:194431"/>
        <dbReference type="ChEBI" id="CHEBI:194443"/>
        <dbReference type="EC" id="1.17.99.6"/>
    </reaction>
</comment>
<feature type="binding site" evidence="9">
    <location>
        <position position="168"/>
    </location>
    <ligand>
        <name>cob(II)alamin</name>
        <dbReference type="ChEBI" id="CHEBI:16304"/>
    </ligand>
</feature>
<dbReference type="PROSITE" id="PS00198">
    <property type="entry name" value="4FE4S_FER_1"/>
    <property type="match status" value="1"/>
</dbReference>
<dbReference type="Pfam" id="PF08331">
    <property type="entry name" value="QueG_DUF1730"/>
    <property type="match status" value="1"/>
</dbReference>
<feature type="binding site" evidence="9">
    <location>
        <position position="60"/>
    </location>
    <ligand>
        <name>cob(II)alamin</name>
        <dbReference type="ChEBI" id="CHEBI:16304"/>
    </ligand>
</feature>
<feature type="binding site" evidence="9">
    <location>
        <position position="193"/>
    </location>
    <ligand>
        <name>[4Fe-4S] cluster</name>
        <dbReference type="ChEBI" id="CHEBI:49883"/>
        <label>1</label>
    </ligand>
</feature>
<dbReference type="FunFam" id="3.30.70.20:FF:000037">
    <property type="entry name" value="Epoxyqueuosine reductase"/>
    <property type="match status" value="1"/>
</dbReference>
<dbReference type="UniPathway" id="UPA00392"/>
<name>A0A1P9WTS3_9BACT</name>
<dbReference type="NCBIfam" id="TIGR00276">
    <property type="entry name" value="tRNA epoxyqueuosine(34) reductase QueG"/>
    <property type="match status" value="1"/>
</dbReference>
<dbReference type="Proteomes" id="UP000187941">
    <property type="component" value="Chromosome"/>
</dbReference>
<comment type="similarity">
    <text evidence="9">Belongs to the QueG family.</text>
</comment>
<keyword evidence="8 9" id="KW-0411">Iron-sulfur</keyword>
<feature type="binding site" evidence="9">
    <location>
        <position position="157"/>
    </location>
    <ligand>
        <name>cob(II)alamin</name>
        <dbReference type="ChEBI" id="CHEBI:16304"/>
    </ligand>
</feature>
<proteinExistence type="inferred from homology"/>
<comment type="function">
    <text evidence="9">Catalyzes the conversion of epoxyqueuosine (oQ) to queuosine (Q), which is a hypermodified base found in the wobble positions of tRNA(Asp), tRNA(Asn), tRNA(His) and tRNA(Tyr).</text>
</comment>
<dbReference type="RefSeq" id="WP_077130182.1">
    <property type="nucleotide sequence ID" value="NZ_CP014263.1"/>
</dbReference>
<dbReference type="PANTHER" id="PTHR30002">
    <property type="entry name" value="EPOXYQUEUOSINE REDUCTASE"/>
    <property type="match status" value="1"/>
</dbReference>
<feature type="binding site" evidence="9">
    <location>
        <position position="190"/>
    </location>
    <ligand>
        <name>[4Fe-4S] cluster</name>
        <dbReference type="ChEBI" id="CHEBI:49883"/>
        <label>1</label>
    </ligand>
</feature>
<keyword evidence="7 9" id="KW-0408">Iron</keyword>
<evidence type="ECO:0000256" key="7">
    <source>
        <dbReference type="ARBA" id="ARBA00023004"/>
    </source>
</evidence>
<comment type="caution">
    <text evidence="9">Lacks conserved residue(s) required for the propagation of feature annotation.</text>
</comment>
<evidence type="ECO:0000256" key="2">
    <source>
        <dbReference type="ARBA" id="ARBA00022490"/>
    </source>
</evidence>
<comment type="subcellular location">
    <subcellularLocation>
        <location evidence="9">Cytoplasm</location>
    </subcellularLocation>
</comment>
<evidence type="ECO:0000256" key="4">
    <source>
        <dbReference type="ARBA" id="ARBA00022723"/>
    </source>
</evidence>
<dbReference type="GO" id="GO:0051539">
    <property type="term" value="F:4 iron, 4 sulfur cluster binding"/>
    <property type="evidence" value="ECO:0007669"/>
    <property type="project" value="UniProtKB-KW"/>
</dbReference>
<comment type="subunit">
    <text evidence="9">Monomer.</text>
</comment>
<evidence type="ECO:0000313" key="12">
    <source>
        <dbReference type="Proteomes" id="UP000187941"/>
    </source>
</evidence>
<dbReference type="InterPro" id="IPR017896">
    <property type="entry name" value="4Fe4S_Fe-S-bd"/>
</dbReference>
<dbReference type="STRING" id="1178516.AWR27_04985"/>
<dbReference type="KEGG" id="smon:AWR27_04985"/>
<evidence type="ECO:0000259" key="10">
    <source>
        <dbReference type="PROSITE" id="PS51379"/>
    </source>
</evidence>
<gene>
    <name evidence="9" type="primary">queG</name>
    <name evidence="11" type="ORF">AWR27_04985</name>
</gene>
<evidence type="ECO:0000256" key="3">
    <source>
        <dbReference type="ARBA" id="ARBA00022694"/>
    </source>
</evidence>
<dbReference type="InterPro" id="IPR004453">
    <property type="entry name" value="QueG"/>
</dbReference>
<comment type="pathway">
    <text evidence="9">tRNA modification; tRNA-queuosine biosynthesis.</text>
</comment>
<feature type="binding site" evidence="9">
    <location>
        <position position="222"/>
    </location>
    <ligand>
        <name>tRNA</name>
        <dbReference type="ChEBI" id="CHEBI:17843"/>
    </ligand>
</feature>
<dbReference type="HAMAP" id="MF_00916">
    <property type="entry name" value="QueG"/>
    <property type="match status" value="1"/>
</dbReference>
<feature type="binding site" evidence="9">
    <location>
        <position position="240"/>
    </location>
    <ligand>
        <name>[4Fe-4S] cluster</name>
        <dbReference type="ChEBI" id="CHEBI:49883"/>
        <label>2</label>
    </ligand>
</feature>
<dbReference type="PANTHER" id="PTHR30002:SF4">
    <property type="entry name" value="EPOXYQUEUOSINE REDUCTASE"/>
    <property type="match status" value="1"/>
</dbReference>
<keyword evidence="6 9" id="KW-0560">Oxidoreductase</keyword>
<keyword evidence="12" id="KW-1185">Reference proteome</keyword>
<feature type="binding site" evidence="9">
    <location>
        <position position="133"/>
    </location>
    <ligand>
        <name>cob(II)alamin</name>
        <dbReference type="ChEBI" id="CHEBI:16304"/>
    </ligand>
</feature>
<dbReference type="EMBL" id="CP014263">
    <property type="protein sequence ID" value="AQG78740.1"/>
    <property type="molecule type" value="Genomic_DNA"/>
</dbReference>
<feature type="binding site" evidence="9">
    <location>
        <begin position="240"/>
        <end position="241"/>
    </location>
    <ligand>
        <name>cob(II)alamin</name>
        <dbReference type="ChEBI" id="CHEBI:16304"/>
    </ligand>
</feature>
<feature type="binding site" evidence="9">
    <location>
        <position position="213"/>
    </location>
    <ligand>
        <name>[4Fe-4S] cluster</name>
        <dbReference type="ChEBI" id="CHEBI:49883"/>
        <label>2</label>
    </ligand>
</feature>
<keyword evidence="3 9" id="KW-0819">tRNA processing</keyword>
<dbReference type="InterPro" id="IPR017900">
    <property type="entry name" value="4Fe4S_Fe_S_CS"/>
</dbReference>
<dbReference type="OrthoDB" id="9784571at2"/>
<dbReference type="SUPFAM" id="SSF46548">
    <property type="entry name" value="alpha-helical ferredoxin"/>
    <property type="match status" value="1"/>
</dbReference>
<comment type="cofactor">
    <cofactor evidence="9">
        <name>cob(II)alamin</name>
        <dbReference type="ChEBI" id="CHEBI:16304"/>
    </cofactor>
</comment>
<evidence type="ECO:0000256" key="1">
    <source>
        <dbReference type="ARBA" id="ARBA00022485"/>
    </source>
</evidence>
<feature type="binding site" evidence="9">
    <location>
        <position position="247"/>
    </location>
    <ligand>
        <name>[4Fe-4S] cluster</name>
        <dbReference type="ChEBI" id="CHEBI:49883"/>
        <label>1</label>
    </ligand>
</feature>
<evidence type="ECO:0000256" key="8">
    <source>
        <dbReference type="ARBA" id="ARBA00023014"/>
    </source>
</evidence>
<dbReference type="GO" id="GO:0005737">
    <property type="term" value="C:cytoplasm"/>
    <property type="evidence" value="ECO:0007669"/>
    <property type="project" value="UniProtKB-SubCell"/>
</dbReference>